<dbReference type="Gene3D" id="1.10.510.10">
    <property type="entry name" value="Transferase(Phosphotransferase) domain 1"/>
    <property type="match status" value="1"/>
</dbReference>
<dbReference type="EC" id="2.7.11.1" evidence="3"/>
<dbReference type="Gene3D" id="3.30.200.20">
    <property type="entry name" value="Phosphorylase Kinase, domain 1"/>
    <property type="match status" value="1"/>
</dbReference>
<dbReference type="GO" id="GO:0005524">
    <property type="term" value="F:ATP binding"/>
    <property type="evidence" value="ECO:0007669"/>
    <property type="project" value="UniProtKB-KW"/>
</dbReference>
<keyword evidence="9 16" id="KW-0418">Kinase</keyword>
<dbReference type="PROSITE" id="PS00109">
    <property type="entry name" value="PROTEIN_KINASE_TYR"/>
    <property type="match status" value="1"/>
</dbReference>
<keyword evidence="8" id="KW-0547">Nucleotide-binding</keyword>
<evidence type="ECO:0000256" key="14">
    <source>
        <dbReference type="ARBA" id="ARBA00048679"/>
    </source>
</evidence>
<evidence type="ECO:0000256" key="11">
    <source>
        <dbReference type="ARBA" id="ARBA00030980"/>
    </source>
</evidence>
<name>A0A2J6PXF0_9HELO</name>
<dbReference type="STRING" id="1745343.A0A2J6PXF0"/>
<comment type="subunit">
    <text evidence="2">Component of the EKC/KEOPS complex composed of at least BUD32, CGI121, GON7, KAE1 and PCC1; the whole complex dimerizes.</text>
</comment>
<protein>
    <recommendedName>
        <fullName evidence="5">EKC/KEOPS complex subunit BUD32</fullName>
        <ecNumber evidence="3">2.7.11.1</ecNumber>
    </recommendedName>
    <alternativeName>
        <fullName evidence="11 12">Atypical Serine/threonine protein kinase BUD32</fullName>
    </alternativeName>
    <alternativeName>
        <fullName evidence="4">EKC/KEOPS complex subunit bud32</fullName>
    </alternativeName>
</protein>
<dbReference type="OrthoDB" id="5979581at2759"/>
<comment type="function">
    <text evidence="1">Component of the EKC/KEOPS complex that is required for the formation of a threonylcarbamoyl group on adenosine at position 37 (t(6)A37) in tRNAs that read codons beginning with adenine. The complex is probably involved in the transfer of the threonylcarbamoyl moiety of threonylcarbamoyl-AMP (TC-AMP) to the N6 group of A37. BUD32 has ATPase activity in the context of the EKC/KEOPS complex and likely plays a supporting role to the catalytic subunit KAE1. The EKC/KEOPS complex also promotes both telomere uncapping and telomere elongation. The complex is required for efficient recruitment of transcriptional coactivators.</text>
</comment>
<evidence type="ECO:0000256" key="8">
    <source>
        <dbReference type="ARBA" id="ARBA00022741"/>
    </source>
</evidence>
<comment type="catalytic activity">
    <reaction evidence="13">
        <text>L-threonyl-[protein] + ATP = O-phospho-L-threonyl-[protein] + ADP + H(+)</text>
        <dbReference type="Rhea" id="RHEA:46608"/>
        <dbReference type="Rhea" id="RHEA-COMP:11060"/>
        <dbReference type="Rhea" id="RHEA-COMP:11605"/>
        <dbReference type="ChEBI" id="CHEBI:15378"/>
        <dbReference type="ChEBI" id="CHEBI:30013"/>
        <dbReference type="ChEBI" id="CHEBI:30616"/>
        <dbReference type="ChEBI" id="CHEBI:61977"/>
        <dbReference type="ChEBI" id="CHEBI:456216"/>
        <dbReference type="EC" id="2.7.11.1"/>
    </reaction>
</comment>
<evidence type="ECO:0000256" key="4">
    <source>
        <dbReference type="ARBA" id="ARBA00013948"/>
    </source>
</evidence>
<keyword evidence="6" id="KW-0723">Serine/threonine-protein kinase</keyword>
<evidence type="ECO:0000256" key="12">
    <source>
        <dbReference type="ARBA" id="ARBA00033194"/>
    </source>
</evidence>
<evidence type="ECO:0000256" key="6">
    <source>
        <dbReference type="ARBA" id="ARBA00022527"/>
    </source>
</evidence>
<evidence type="ECO:0000256" key="10">
    <source>
        <dbReference type="ARBA" id="ARBA00022840"/>
    </source>
</evidence>
<organism evidence="16 17">
    <name type="scientific">Hyaloscypha hepaticicola</name>
    <dbReference type="NCBI Taxonomy" id="2082293"/>
    <lineage>
        <taxon>Eukaryota</taxon>
        <taxon>Fungi</taxon>
        <taxon>Dikarya</taxon>
        <taxon>Ascomycota</taxon>
        <taxon>Pezizomycotina</taxon>
        <taxon>Leotiomycetes</taxon>
        <taxon>Helotiales</taxon>
        <taxon>Hyaloscyphaceae</taxon>
        <taxon>Hyaloscypha</taxon>
    </lineage>
</organism>
<evidence type="ECO:0000256" key="13">
    <source>
        <dbReference type="ARBA" id="ARBA00047899"/>
    </source>
</evidence>
<evidence type="ECO:0000259" key="15">
    <source>
        <dbReference type="PROSITE" id="PS50011"/>
    </source>
</evidence>
<keyword evidence="10" id="KW-0067">ATP-binding</keyword>
<dbReference type="InterPro" id="IPR000719">
    <property type="entry name" value="Prot_kinase_dom"/>
</dbReference>
<keyword evidence="7" id="KW-0808">Transferase</keyword>
<dbReference type="InterPro" id="IPR011009">
    <property type="entry name" value="Kinase-like_dom_sf"/>
</dbReference>
<evidence type="ECO:0000256" key="3">
    <source>
        <dbReference type="ARBA" id="ARBA00012513"/>
    </source>
</evidence>
<evidence type="ECO:0000256" key="1">
    <source>
        <dbReference type="ARBA" id="ARBA00003747"/>
    </source>
</evidence>
<evidence type="ECO:0000256" key="7">
    <source>
        <dbReference type="ARBA" id="ARBA00022679"/>
    </source>
</evidence>
<dbReference type="GO" id="GO:0004674">
    <property type="term" value="F:protein serine/threonine kinase activity"/>
    <property type="evidence" value="ECO:0007669"/>
    <property type="project" value="UniProtKB-KW"/>
</dbReference>
<dbReference type="PANTHER" id="PTHR47634">
    <property type="entry name" value="PROTEIN KINASE DOMAIN-CONTAINING PROTEIN-RELATED"/>
    <property type="match status" value="1"/>
</dbReference>
<reference evidence="16 17" key="1">
    <citation type="submission" date="2016-05" db="EMBL/GenBank/DDBJ databases">
        <title>A degradative enzymes factory behind the ericoid mycorrhizal symbiosis.</title>
        <authorList>
            <consortium name="DOE Joint Genome Institute"/>
            <person name="Martino E."/>
            <person name="Morin E."/>
            <person name="Grelet G."/>
            <person name="Kuo A."/>
            <person name="Kohler A."/>
            <person name="Daghino S."/>
            <person name="Barry K."/>
            <person name="Choi C."/>
            <person name="Cichocki N."/>
            <person name="Clum A."/>
            <person name="Copeland A."/>
            <person name="Hainaut M."/>
            <person name="Haridas S."/>
            <person name="Labutti K."/>
            <person name="Lindquist E."/>
            <person name="Lipzen A."/>
            <person name="Khouja H.-R."/>
            <person name="Murat C."/>
            <person name="Ohm R."/>
            <person name="Olson A."/>
            <person name="Spatafora J."/>
            <person name="Veneault-Fourrey C."/>
            <person name="Henrissat B."/>
            <person name="Grigoriev I."/>
            <person name="Martin F."/>
            <person name="Perotto S."/>
        </authorList>
    </citation>
    <scope>NUCLEOTIDE SEQUENCE [LARGE SCALE GENOMIC DNA]</scope>
    <source>
        <strain evidence="16 17">UAMH 7357</strain>
    </source>
</reference>
<evidence type="ECO:0000256" key="9">
    <source>
        <dbReference type="ARBA" id="ARBA00022777"/>
    </source>
</evidence>
<dbReference type="Pfam" id="PF00069">
    <property type="entry name" value="Pkinase"/>
    <property type="match status" value="1"/>
</dbReference>
<evidence type="ECO:0000313" key="16">
    <source>
        <dbReference type="EMBL" id="PMD18730.1"/>
    </source>
</evidence>
<dbReference type="InterPro" id="IPR008266">
    <property type="entry name" value="Tyr_kinase_AS"/>
</dbReference>
<evidence type="ECO:0000256" key="2">
    <source>
        <dbReference type="ARBA" id="ARBA00011534"/>
    </source>
</evidence>
<dbReference type="Proteomes" id="UP000235672">
    <property type="component" value="Unassembled WGS sequence"/>
</dbReference>
<dbReference type="PANTHER" id="PTHR47634:SF9">
    <property type="entry name" value="PROTEIN KINASE DOMAIN-CONTAINING PROTEIN-RELATED"/>
    <property type="match status" value="1"/>
</dbReference>
<dbReference type="SMART" id="SM00220">
    <property type="entry name" value="S_TKc"/>
    <property type="match status" value="1"/>
</dbReference>
<evidence type="ECO:0000256" key="5">
    <source>
        <dbReference type="ARBA" id="ARBA00019973"/>
    </source>
</evidence>
<keyword evidence="17" id="KW-1185">Reference proteome</keyword>
<dbReference type="AlphaFoldDB" id="A0A2J6PXF0"/>
<dbReference type="GO" id="GO:0000245">
    <property type="term" value="P:spliceosomal complex assembly"/>
    <property type="evidence" value="ECO:0007669"/>
    <property type="project" value="TreeGrafter"/>
</dbReference>
<comment type="catalytic activity">
    <reaction evidence="14">
        <text>L-seryl-[protein] + ATP = O-phospho-L-seryl-[protein] + ADP + H(+)</text>
        <dbReference type="Rhea" id="RHEA:17989"/>
        <dbReference type="Rhea" id="RHEA-COMP:9863"/>
        <dbReference type="Rhea" id="RHEA-COMP:11604"/>
        <dbReference type="ChEBI" id="CHEBI:15378"/>
        <dbReference type="ChEBI" id="CHEBI:29999"/>
        <dbReference type="ChEBI" id="CHEBI:30616"/>
        <dbReference type="ChEBI" id="CHEBI:83421"/>
        <dbReference type="ChEBI" id="CHEBI:456216"/>
        <dbReference type="EC" id="2.7.11.1"/>
    </reaction>
</comment>
<sequence>MSTSIRAVLRAAKHTTAPQFPPRKFPTSGFVTLDATQKIEEEDLPSYVPEDYYSVYMGEVFGSRYKVVTKLGFGVNSTVWLCRDLRDHRYLTLKLRVRAREHHPLDMHGDNEIKIIDVLNSFEIAGPHGNHKCILYEPLGMSYTDFLRLLPESRFPKELVQQSIQLLLVSLDYLHRCNVVHTDISPSNVLLGIEDHSILSQIEQDELEWPLARKVLNDRTIYFSRPMPVNKGLPVLCDLGEARVGTHMHRGDIMPGIYRAPEVILGMDWDSKVEIWAVGVMMWDLLEGNHLFFAEKNGMLNDEQHVAEMVSFLGPPPPEYLKRSEKCYQYWDSQGNWKGSIPIPNQSFEIHEQWLNEEEQALFV</sequence>
<evidence type="ECO:0000313" key="17">
    <source>
        <dbReference type="Proteomes" id="UP000235672"/>
    </source>
</evidence>
<dbReference type="GO" id="GO:0050684">
    <property type="term" value="P:regulation of mRNA processing"/>
    <property type="evidence" value="ECO:0007669"/>
    <property type="project" value="TreeGrafter"/>
</dbReference>
<proteinExistence type="predicted"/>
<accession>A0A2J6PXF0</accession>
<gene>
    <name evidence="16" type="ORF">NA56DRAFT_680494</name>
</gene>
<dbReference type="InterPro" id="IPR051334">
    <property type="entry name" value="SRPK"/>
</dbReference>
<feature type="domain" description="Protein kinase" evidence="15">
    <location>
        <begin position="65"/>
        <end position="364"/>
    </location>
</feature>
<dbReference type="SUPFAM" id="SSF56112">
    <property type="entry name" value="Protein kinase-like (PK-like)"/>
    <property type="match status" value="1"/>
</dbReference>
<dbReference type="EMBL" id="KZ613492">
    <property type="protein sequence ID" value="PMD18730.1"/>
    <property type="molecule type" value="Genomic_DNA"/>
</dbReference>
<dbReference type="PROSITE" id="PS50011">
    <property type="entry name" value="PROTEIN_KINASE_DOM"/>
    <property type="match status" value="1"/>
</dbReference>